<reference evidence="2" key="1">
    <citation type="submission" date="2023-03" db="EMBL/GenBank/DDBJ databases">
        <title>Massive genome expansion in bonnet fungi (Mycena s.s.) driven by repeated elements and novel gene families across ecological guilds.</title>
        <authorList>
            <consortium name="Lawrence Berkeley National Laboratory"/>
            <person name="Harder C.B."/>
            <person name="Miyauchi S."/>
            <person name="Viragh M."/>
            <person name="Kuo A."/>
            <person name="Thoen E."/>
            <person name="Andreopoulos B."/>
            <person name="Lu D."/>
            <person name="Skrede I."/>
            <person name="Drula E."/>
            <person name="Henrissat B."/>
            <person name="Morin E."/>
            <person name="Kohler A."/>
            <person name="Barry K."/>
            <person name="LaButti K."/>
            <person name="Morin E."/>
            <person name="Salamov A."/>
            <person name="Lipzen A."/>
            <person name="Mereny Z."/>
            <person name="Hegedus B."/>
            <person name="Baldrian P."/>
            <person name="Stursova M."/>
            <person name="Weitz H."/>
            <person name="Taylor A."/>
            <person name="Grigoriev I.V."/>
            <person name="Nagy L.G."/>
            <person name="Martin F."/>
            <person name="Kauserud H."/>
        </authorList>
    </citation>
    <scope>NUCLEOTIDE SEQUENCE</scope>
    <source>
        <strain evidence="2">CBHHK067</strain>
    </source>
</reference>
<dbReference type="Proteomes" id="UP001221757">
    <property type="component" value="Unassembled WGS sequence"/>
</dbReference>
<sequence>MPLTYAHCLNIPQTSPLAGSAPRLVRPASPRCLRILHGAAKIAGGRQGMKEVCRAELTNDVTDLATLLDPYSPPASPRGPSTPQTQTSKAAEQSRLLLKALSYRLHKRLKCRCKGALSPSNHFEHWIGHHSAIDDQAANASLEEQDGVFWRNL</sequence>
<evidence type="ECO:0000256" key="1">
    <source>
        <dbReference type="SAM" id="MobiDB-lite"/>
    </source>
</evidence>
<proteinExistence type="predicted"/>
<evidence type="ECO:0000313" key="2">
    <source>
        <dbReference type="EMBL" id="KAJ7661738.1"/>
    </source>
</evidence>
<gene>
    <name evidence="2" type="ORF">B0H17DRAFT_1144544</name>
</gene>
<protein>
    <submittedName>
        <fullName evidence="2">Uncharacterized protein</fullName>
    </submittedName>
</protein>
<organism evidence="2 3">
    <name type="scientific">Mycena rosella</name>
    <name type="common">Pink bonnet</name>
    <name type="synonym">Agaricus rosellus</name>
    <dbReference type="NCBI Taxonomy" id="1033263"/>
    <lineage>
        <taxon>Eukaryota</taxon>
        <taxon>Fungi</taxon>
        <taxon>Dikarya</taxon>
        <taxon>Basidiomycota</taxon>
        <taxon>Agaricomycotina</taxon>
        <taxon>Agaricomycetes</taxon>
        <taxon>Agaricomycetidae</taxon>
        <taxon>Agaricales</taxon>
        <taxon>Marasmiineae</taxon>
        <taxon>Mycenaceae</taxon>
        <taxon>Mycena</taxon>
    </lineage>
</organism>
<keyword evidence="3" id="KW-1185">Reference proteome</keyword>
<name>A0AAD7G2S2_MYCRO</name>
<accession>A0AAD7G2S2</accession>
<feature type="region of interest" description="Disordered" evidence="1">
    <location>
        <begin position="67"/>
        <end position="91"/>
    </location>
</feature>
<evidence type="ECO:0000313" key="3">
    <source>
        <dbReference type="Proteomes" id="UP001221757"/>
    </source>
</evidence>
<feature type="compositionally biased region" description="Polar residues" evidence="1">
    <location>
        <begin position="79"/>
        <end position="91"/>
    </location>
</feature>
<comment type="caution">
    <text evidence="2">The sequence shown here is derived from an EMBL/GenBank/DDBJ whole genome shotgun (WGS) entry which is preliminary data.</text>
</comment>
<dbReference type="EMBL" id="JARKIE010000247">
    <property type="protein sequence ID" value="KAJ7661738.1"/>
    <property type="molecule type" value="Genomic_DNA"/>
</dbReference>
<dbReference type="AlphaFoldDB" id="A0AAD7G2S2"/>